<evidence type="ECO:0000256" key="2">
    <source>
        <dbReference type="SAM" id="SignalP"/>
    </source>
</evidence>
<feature type="region of interest" description="Disordered" evidence="1">
    <location>
        <begin position="39"/>
        <end position="98"/>
    </location>
</feature>
<dbReference type="RefSeq" id="WP_330807870.1">
    <property type="nucleotide sequence ID" value="NZ_JAZBJO010000004.1"/>
</dbReference>
<keyword evidence="2" id="KW-0732">Signal</keyword>
<reference evidence="3 4" key="1">
    <citation type="submission" date="2023-11" db="EMBL/GenBank/DDBJ databases">
        <title>30 novel species of actinomycetes from the DSMZ collection.</title>
        <authorList>
            <person name="Nouioui I."/>
        </authorList>
    </citation>
    <scope>NUCLEOTIDE SEQUENCE [LARGE SCALE GENOMIC DNA]</scope>
    <source>
        <strain evidence="3 4">DSM 41524</strain>
    </source>
</reference>
<feature type="compositionally biased region" description="Low complexity" evidence="1">
    <location>
        <begin position="39"/>
        <end position="60"/>
    </location>
</feature>
<comment type="caution">
    <text evidence="3">The sequence shown here is derived from an EMBL/GenBank/DDBJ whole genome shotgun (WGS) entry which is preliminary data.</text>
</comment>
<dbReference type="EMBL" id="JAZBJO010000004">
    <property type="protein sequence ID" value="MEE4592340.1"/>
    <property type="molecule type" value="Genomic_DNA"/>
</dbReference>
<evidence type="ECO:0000313" key="4">
    <source>
        <dbReference type="Proteomes" id="UP001354709"/>
    </source>
</evidence>
<evidence type="ECO:0000313" key="3">
    <source>
        <dbReference type="EMBL" id="MEE4592340.1"/>
    </source>
</evidence>
<accession>A0ABU7PTA1</accession>
<evidence type="ECO:0008006" key="5">
    <source>
        <dbReference type="Google" id="ProtNLM"/>
    </source>
</evidence>
<proteinExistence type="predicted"/>
<evidence type="ECO:0000256" key="1">
    <source>
        <dbReference type="SAM" id="MobiDB-lite"/>
    </source>
</evidence>
<name>A0ABU7PTA1_9ACTN</name>
<dbReference type="Proteomes" id="UP001354709">
    <property type="component" value="Unassembled WGS sequence"/>
</dbReference>
<feature type="chain" id="PRO_5046197998" description="Lipoprotein" evidence="2">
    <location>
        <begin position="33"/>
        <end position="225"/>
    </location>
</feature>
<protein>
    <recommendedName>
        <fullName evidence="5">Lipoprotein</fullName>
    </recommendedName>
</protein>
<keyword evidence="4" id="KW-1185">Reference proteome</keyword>
<feature type="signal peptide" evidence="2">
    <location>
        <begin position="1"/>
        <end position="32"/>
    </location>
</feature>
<organism evidence="3 4">
    <name type="scientific">Streptomyces asiaticus subsp. ignotus</name>
    <dbReference type="NCBI Taxonomy" id="3098222"/>
    <lineage>
        <taxon>Bacteria</taxon>
        <taxon>Bacillati</taxon>
        <taxon>Actinomycetota</taxon>
        <taxon>Actinomycetes</taxon>
        <taxon>Kitasatosporales</taxon>
        <taxon>Streptomycetaceae</taxon>
        <taxon>Streptomyces</taxon>
        <taxon>Streptomyces violaceusniger group</taxon>
    </lineage>
</organism>
<sequence length="225" mass="22677">MSSNTAVRTVRRRTLRVAAAVLIAAAGFSLTACNDSDAASSKPAASSASSSSADSATGAKGSDGNGANGSDGKTDAKTDTKSAAAHEAASPDRTETLADGSTGEIYKLGDQHYRLKIVNDGDVLATFEANGQDAGLDGNGMYVVLTMGGEVQSWMGGEHQGPGTFELAGGWTAKVTKVGEGHFRAKIIGHGDVMGTMEANGHDAGLDANGVYIVLSTGGVISAHE</sequence>
<gene>
    <name evidence="3" type="ORF">V2J94_10630</name>
</gene>